<dbReference type="EMBL" id="DAAHEO010000002">
    <property type="protein sequence ID" value="HAB5786179.1"/>
    <property type="molecule type" value="Genomic_DNA"/>
</dbReference>
<evidence type="ECO:0000313" key="10">
    <source>
        <dbReference type="EMBL" id="EBV9240889.1"/>
    </source>
</evidence>
<evidence type="ECO:0000313" key="22">
    <source>
        <dbReference type="EMBL" id="HAE2025934.1"/>
    </source>
</evidence>
<dbReference type="EMBL" id="AAHGTX010000062">
    <property type="protein sequence ID" value="EBV9240889.1"/>
    <property type="molecule type" value="Genomic_DNA"/>
</dbReference>
<evidence type="ECO:0000259" key="3">
    <source>
        <dbReference type="Pfam" id="PF25023"/>
    </source>
</evidence>
<dbReference type="EMBL" id="AAHGUI010000154">
    <property type="protein sequence ID" value="EBV9293105.1"/>
    <property type="molecule type" value="Genomic_DNA"/>
</dbReference>
<dbReference type="EMBL" id="AAHGLY010000034">
    <property type="protein sequence ID" value="EBV8261656.1"/>
    <property type="molecule type" value="Genomic_DNA"/>
</dbReference>
<reference evidence="4" key="3">
    <citation type="submission" date="2018-07" db="EMBL/GenBank/DDBJ databases">
        <authorList>
            <consortium name="GenomeTrakr network: Whole genome sequencing for foodborne pathogen traceback"/>
        </authorList>
    </citation>
    <scope>NUCLEOTIDE SEQUENCE</scope>
    <source>
        <strain evidence="6">NY-N11240</strain>
        <strain evidence="7">NY-N13119</strain>
        <strain evidence="11">NY-N20044</strain>
        <strain evidence="10">NY-N20061</strain>
        <strain evidence="9">VA-WGS-00480</strain>
        <strain evidence="8">VA-WGS-00561</strain>
        <strain evidence="4">WAPHL_SAL-A00429</strain>
        <strain evidence="5">WAPHL_SAL-A00454</strain>
    </source>
</reference>
<evidence type="ECO:0000313" key="15">
    <source>
        <dbReference type="EMBL" id="ECT2187748.1"/>
    </source>
</evidence>
<evidence type="ECO:0000256" key="2">
    <source>
        <dbReference type="SAM" id="MobiDB-lite"/>
    </source>
</evidence>
<dbReference type="Pfam" id="PF25023">
    <property type="entry name" value="TEN_YD-shell"/>
    <property type="match status" value="1"/>
</dbReference>
<comment type="caution">
    <text evidence="17">The sequence shown here is derived from an EMBL/GenBank/DDBJ whole genome shotgun (WGS) entry which is preliminary data.</text>
</comment>
<evidence type="ECO:0000313" key="12">
    <source>
        <dbReference type="EMBL" id="ECB6299332.1"/>
    </source>
</evidence>
<evidence type="ECO:0000313" key="17">
    <source>
        <dbReference type="EMBL" id="HAB2278320.1"/>
    </source>
</evidence>
<dbReference type="Gene3D" id="2.180.10.10">
    <property type="entry name" value="RHS repeat-associated core"/>
    <property type="match status" value="1"/>
</dbReference>
<accession>A0A5V9LM91</accession>
<dbReference type="NCBIfam" id="TIGR01643">
    <property type="entry name" value="YD_repeat_2x"/>
    <property type="match status" value="1"/>
</dbReference>
<dbReference type="PANTHER" id="PTHR32305:SF15">
    <property type="entry name" value="PROTEIN RHSA-RELATED"/>
    <property type="match status" value="1"/>
</dbReference>
<gene>
    <name evidence="14" type="ORF">A9S09_21515</name>
    <name evidence="16" type="ORF">A9V24_21250</name>
    <name evidence="9" type="ORF">AF585_20780</name>
    <name evidence="8" type="ORF">AF666_21635</name>
    <name evidence="13" type="ORF">APN57_20905</name>
    <name evidence="11" type="ORF">ASI18_23945</name>
    <name evidence="10" type="ORF">ASI33_23850</name>
    <name evidence="15" type="ORF">DYN29_22790</name>
    <name evidence="12" type="ORF">E0M77_20840</name>
    <name evidence="21" type="ORF">G2993_22940</name>
    <name evidence="22" type="ORF">G3V54_004040</name>
    <name evidence="23" type="ORF">G4G50_004529</name>
    <name evidence="24" type="ORF">G4I64_003527</name>
    <name evidence="25" type="ORF">G4L19_004259</name>
    <name evidence="27" type="ORF">G4Y35_000045</name>
    <name evidence="26" type="ORF">G4Y42_004533</name>
    <name evidence="19" type="ORF">GB072_22375</name>
    <name evidence="20" type="ORF">GB346_04410</name>
    <name evidence="17" type="ORF">GB349_00225</name>
    <name evidence="18" type="ORF">GBX90_19070</name>
    <name evidence="4" type="ORF">JQ05_22990</name>
    <name evidence="5" type="ORF">JQ06_22755</name>
    <name evidence="6" type="ORF">VO03_18820</name>
    <name evidence="7" type="ORF">WX36_21810</name>
</gene>
<reference evidence="13" key="2">
    <citation type="submission" date="2018-07" db="EMBL/GenBank/DDBJ databases">
        <authorList>
            <consortium name="NARMS: The National Antimicrobial Resistance Monitoring System"/>
        </authorList>
    </citation>
    <scope>NUCLEOTIDE SEQUENCE</scope>
    <source>
        <strain evidence="15">CVM N17S294</strain>
        <strain evidence="14">CVM N29372</strain>
        <strain evidence="16">CVM N40388</strain>
        <strain evidence="13">CVM N54261</strain>
        <strain evidence="12">FSIS11918030</strain>
    </source>
</reference>
<evidence type="ECO:0000313" key="16">
    <source>
        <dbReference type="EMBL" id="ECU7075466.1"/>
    </source>
</evidence>
<dbReference type="EMBL" id="AAKIVL010000028">
    <property type="protein sequence ID" value="ECS2033190.1"/>
    <property type="molecule type" value="Genomic_DNA"/>
</dbReference>
<dbReference type="EMBL" id="DAARDU010000054">
    <property type="protein sequence ID" value="HAE2025934.1"/>
    <property type="molecule type" value="Genomic_DNA"/>
</dbReference>
<evidence type="ECO:0000313" key="27">
    <source>
        <dbReference type="EMBL" id="HAE9573091.1"/>
    </source>
</evidence>
<dbReference type="EMBL" id="AAHFVA010000021">
    <property type="protein sequence ID" value="EBV6245592.1"/>
    <property type="molecule type" value="Genomic_DNA"/>
</dbReference>
<dbReference type="EMBL" id="AAKJSR010000018">
    <property type="protein sequence ID" value="ECS4854857.1"/>
    <property type="molecule type" value="Genomic_DNA"/>
</dbReference>
<organism evidence="17">
    <name type="scientific">Salmonella hadar</name>
    <dbReference type="NCBI Taxonomy" id="149385"/>
    <lineage>
        <taxon>Bacteria</taxon>
        <taxon>Pseudomonadati</taxon>
        <taxon>Pseudomonadota</taxon>
        <taxon>Gammaproteobacteria</taxon>
        <taxon>Enterobacterales</taxon>
        <taxon>Enterobacteriaceae</taxon>
        <taxon>Salmonella</taxon>
    </lineage>
</organism>
<evidence type="ECO:0000313" key="18">
    <source>
        <dbReference type="EMBL" id="HAB4399784.1"/>
    </source>
</evidence>
<evidence type="ECO:0000313" key="7">
    <source>
        <dbReference type="EMBL" id="EBV7008405.1"/>
    </source>
</evidence>
<evidence type="ECO:0000256" key="1">
    <source>
        <dbReference type="ARBA" id="ARBA00022737"/>
    </source>
</evidence>
<protein>
    <recommendedName>
        <fullName evidence="3">Teneurin-like YD-shell domain-containing protein</fullName>
    </recommendedName>
</protein>
<feature type="region of interest" description="Disordered" evidence="2">
    <location>
        <begin position="376"/>
        <end position="398"/>
    </location>
</feature>
<dbReference type="EMBL" id="DAAGSQ010000040">
    <property type="protein sequence ID" value="HAB4399784.1"/>
    <property type="molecule type" value="Genomic_DNA"/>
</dbReference>
<dbReference type="EMBL" id="DAASLP010000040">
    <property type="protein sequence ID" value="HAE6028920.1"/>
    <property type="molecule type" value="Genomic_DNA"/>
</dbReference>
<dbReference type="PRINTS" id="PR00394">
    <property type="entry name" value="RHSPROTEIN"/>
</dbReference>
<evidence type="ECO:0000313" key="21">
    <source>
        <dbReference type="EMBL" id="HAE1525726.1"/>
    </source>
</evidence>
<evidence type="ECO:0000313" key="23">
    <source>
        <dbReference type="EMBL" id="HAE5019916.1"/>
    </source>
</evidence>
<reference evidence="17" key="1">
    <citation type="journal article" date="2018" name="Genome Biol.">
        <title>SKESA: strategic k-mer extension for scrupulous assemblies.</title>
        <authorList>
            <person name="Souvorov A."/>
            <person name="Agarwala R."/>
            <person name="Lipman D.J."/>
        </authorList>
    </citation>
    <scope>NUCLEOTIDE SEQUENCE</scope>
    <source>
        <strain evidence="23">09-4288</strain>
        <strain evidence="22">10-0337</strain>
        <strain evidence="24">10-7935</strain>
        <strain evidence="26">12-4151</strain>
        <strain evidence="25">13-2565</strain>
        <strain evidence="27">13-5650</strain>
        <strain evidence="17">Salmonella enterica</strain>
    </source>
</reference>
<evidence type="ECO:0000313" key="14">
    <source>
        <dbReference type="EMBL" id="ECS4854857.1"/>
    </source>
</evidence>
<dbReference type="EMBL" id="AAHYEX010000032">
    <property type="protein sequence ID" value="ECB6299332.1"/>
    <property type="molecule type" value="Genomic_DNA"/>
</dbReference>
<dbReference type="EMBL" id="DAAQZI010000068">
    <property type="protein sequence ID" value="HAE1525726.1"/>
    <property type="molecule type" value="Genomic_DNA"/>
</dbReference>
<dbReference type="EMBL" id="AAHGBH010000043">
    <property type="protein sequence ID" value="EBV7008405.1"/>
    <property type="molecule type" value="Genomic_DNA"/>
</dbReference>
<dbReference type="EMBL" id="AAHGAK010000028">
    <property type="protein sequence ID" value="EBV6845224.1"/>
    <property type="molecule type" value="Genomic_DNA"/>
</dbReference>
<feature type="domain" description="Teneurin-like YD-shell" evidence="3">
    <location>
        <begin position="2"/>
        <end position="255"/>
    </location>
</feature>
<dbReference type="EMBL" id="DAASSE010000012">
    <property type="protein sequence ID" value="HAE6841844.1"/>
    <property type="molecule type" value="Genomic_DNA"/>
</dbReference>
<keyword evidence="1" id="KW-0677">Repeat</keyword>
<dbReference type="EMBL" id="DAATPM010000001">
    <property type="protein sequence ID" value="HAE9573091.1"/>
    <property type="molecule type" value="Genomic_DNA"/>
</dbReference>
<dbReference type="EMBL" id="DAAGZJ010000082">
    <property type="protein sequence ID" value="HAB5204052.1"/>
    <property type="molecule type" value="Genomic_DNA"/>
</dbReference>
<evidence type="ECO:0000313" key="6">
    <source>
        <dbReference type="EMBL" id="EBV6845224.1"/>
    </source>
</evidence>
<dbReference type="EMBL" id="DAAGAR010000001">
    <property type="protein sequence ID" value="HAB2278320.1"/>
    <property type="molecule type" value="Genomic_DNA"/>
</dbReference>
<dbReference type="PANTHER" id="PTHR32305">
    <property type="match status" value="1"/>
</dbReference>
<evidence type="ECO:0000313" key="13">
    <source>
        <dbReference type="EMBL" id="ECS2033190.1"/>
    </source>
</evidence>
<dbReference type="EMBL" id="AAKMBR010000015">
    <property type="protein sequence ID" value="ECT2187748.1"/>
    <property type="molecule type" value="Genomic_DNA"/>
</dbReference>
<dbReference type="EMBL" id="AAHFVH010000030">
    <property type="protein sequence ID" value="EBV6264086.1"/>
    <property type="molecule type" value="Genomic_DNA"/>
</dbReference>
<evidence type="ECO:0000313" key="26">
    <source>
        <dbReference type="EMBL" id="HAE8991434.1"/>
    </source>
</evidence>
<evidence type="ECO:0000313" key="25">
    <source>
        <dbReference type="EMBL" id="HAE6841844.1"/>
    </source>
</evidence>
<dbReference type="EMBL" id="DAASDA010000141">
    <property type="protein sequence ID" value="HAE5019916.1"/>
    <property type="molecule type" value="Genomic_DNA"/>
</dbReference>
<evidence type="ECO:0000313" key="5">
    <source>
        <dbReference type="EMBL" id="EBV6264086.1"/>
    </source>
</evidence>
<proteinExistence type="predicted"/>
<dbReference type="EMBL" id="DAATPD010000111">
    <property type="protein sequence ID" value="HAE8991434.1"/>
    <property type="molecule type" value="Genomic_DNA"/>
</dbReference>
<sequence>MTDYFYDTTGRITACRNEAYLDSWQYDAAANLLDRRQGETAQAGAGSVVPFNRITSYRGLHYRYDEYGRVVEKRGRNGTQHYRWDAEHRLTEVAVIRGSTVRRYGYVYDAPGRRVEKHELDAEGKPYNRTTFLWDGMRLAQECRLGRSSSLYIYSDQGSHEPLARVDRAAPGEADEVLYYHTDVNGAPEEMTDGGGNIVWEAGYQVWGNLTHEKETRPVQQNLRFQGQYLDRETGLHYNLYRFYDPDIGKFISGDPISIRGGINLYQYAPNPLSWIDPLGLSTTCLKAENGYSRGKRHGMKLHPNAAQAIADKENKPHGVWRSKDDLKYAGEQAATLKPGEMKDFPINPNSKSEVYIPGGNGVPIKPDKIRVRNNGDGTFHGFPIDSTTAGPIFEKGK</sequence>
<evidence type="ECO:0000313" key="24">
    <source>
        <dbReference type="EMBL" id="HAE6028920.1"/>
    </source>
</evidence>
<dbReference type="InterPro" id="IPR006530">
    <property type="entry name" value="YD"/>
</dbReference>
<reference evidence="17" key="4">
    <citation type="submission" date="2019-10" db="EMBL/GenBank/DDBJ databases">
        <authorList>
            <consortium name="NCBI Pathogen Detection Project"/>
        </authorList>
    </citation>
    <scope>NUCLEOTIDE SEQUENCE</scope>
    <source>
        <strain evidence="23">09-4288</strain>
        <strain evidence="22">10-0337</strain>
        <strain evidence="24">10-7935</strain>
        <strain evidence="26">12-4151</strain>
        <strain evidence="25">13-2565</strain>
        <strain evidence="27">13-5650</strain>
        <strain evidence="17">Salmonella enterica</strain>
    </source>
</reference>
<evidence type="ECO:0000313" key="20">
    <source>
        <dbReference type="EMBL" id="HAB5786179.1"/>
    </source>
</evidence>
<evidence type="ECO:0000313" key="19">
    <source>
        <dbReference type="EMBL" id="HAB5204052.1"/>
    </source>
</evidence>
<dbReference type="EMBL" id="AAHGIW010000026">
    <property type="protein sequence ID" value="EBV7667466.1"/>
    <property type="molecule type" value="Genomic_DNA"/>
</dbReference>
<name>A0A5V9LM91_SALHA</name>
<evidence type="ECO:0000313" key="8">
    <source>
        <dbReference type="EMBL" id="EBV7667466.1"/>
    </source>
</evidence>
<evidence type="ECO:0000313" key="4">
    <source>
        <dbReference type="EMBL" id="EBV6245592.1"/>
    </source>
</evidence>
<dbReference type="AlphaFoldDB" id="A0A5V9LM91"/>
<dbReference type="InterPro" id="IPR056823">
    <property type="entry name" value="TEN-like_YD-shell"/>
</dbReference>
<dbReference type="NCBIfam" id="TIGR03696">
    <property type="entry name" value="Rhs_assc_core"/>
    <property type="match status" value="1"/>
</dbReference>
<dbReference type="EMBL" id="AAKQUD010000029">
    <property type="protein sequence ID" value="ECU7075466.1"/>
    <property type="molecule type" value="Genomic_DNA"/>
</dbReference>
<dbReference type="InterPro" id="IPR050708">
    <property type="entry name" value="T6SS_VgrG/RHS"/>
</dbReference>
<evidence type="ECO:0000313" key="9">
    <source>
        <dbReference type="EMBL" id="EBV8261656.1"/>
    </source>
</evidence>
<dbReference type="InterPro" id="IPR022385">
    <property type="entry name" value="Rhs_assc_core"/>
</dbReference>
<evidence type="ECO:0000313" key="11">
    <source>
        <dbReference type="EMBL" id="EBV9293105.1"/>
    </source>
</evidence>